<dbReference type="SUPFAM" id="SSF48452">
    <property type="entry name" value="TPR-like"/>
    <property type="match status" value="1"/>
</dbReference>
<dbReference type="EMBL" id="AP026709">
    <property type="protein sequence ID" value="BDQ37525.1"/>
    <property type="molecule type" value="Genomic_DNA"/>
</dbReference>
<dbReference type="RefSeq" id="WP_281760045.1">
    <property type="nucleotide sequence ID" value="NZ_AP026709.1"/>
</dbReference>
<keyword evidence="2" id="KW-1185">Reference proteome</keyword>
<gene>
    <name evidence="1" type="ORF">SYK_18850</name>
</gene>
<reference evidence="1 2" key="1">
    <citation type="submission" date="2022-08" db="EMBL/GenBank/DDBJ databases">
        <title>Genome Sequence of the sulphate-reducing bacterium, Pseudodesulfovibrio sp. SYK.</title>
        <authorList>
            <person name="Kondo R."/>
            <person name="Kataoka T."/>
        </authorList>
    </citation>
    <scope>NUCLEOTIDE SEQUENCE [LARGE SCALE GENOMIC DNA]</scope>
    <source>
        <strain evidence="1 2">SYK</strain>
    </source>
</reference>
<dbReference type="Gene3D" id="1.25.40.10">
    <property type="entry name" value="Tetratricopeptide repeat domain"/>
    <property type="match status" value="1"/>
</dbReference>
<evidence type="ECO:0000313" key="1">
    <source>
        <dbReference type="EMBL" id="BDQ37525.1"/>
    </source>
</evidence>
<sequence>MTQLRQLGLLNREGMKACNEGKTDDALFQLIQADRLAKSMNSRLHEAKVRNNIGLVHQVSGKEEEALACFRLAALFAVEGAGEGNALHKTIVRNLTRLESVRPAGAV</sequence>
<evidence type="ECO:0008006" key="3">
    <source>
        <dbReference type="Google" id="ProtNLM"/>
    </source>
</evidence>
<accession>A0ABM8B1Q7</accession>
<dbReference type="Proteomes" id="UP001317742">
    <property type="component" value="Chromosome"/>
</dbReference>
<organism evidence="1 2">
    <name type="scientific">Pseudodesulfovibrio nedwellii</name>
    <dbReference type="NCBI Taxonomy" id="2973072"/>
    <lineage>
        <taxon>Bacteria</taxon>
        <taxon>Pseudomonadati</taxon>
        <taxon>Thermodesulfobacteriota</taxon>
        <taxon>Desulfovibrionia</taxon>
        <taxon>Desulfovibrionales</taxon>
        <taxon>Desulfovibrionaceae</taxon>
    </lineage>
</organism>
<evidence type="ECO:0000313" key="2">
    <source>
        <dbReference type="Proteomes" id="UP001317742"/>
    </source>
</evidence>
<proteinExistence type="predicted"/>
<name>A0ABM8B1Q7_9BACT</name>
<protein>
    <recommendedName>
        <fullName evidence="3">Tetratricopeptide repeat protein</fullName>
    </recommendedName>
</protein>
<dbReference type="InterPro" id="IPR011990">
    <property type="entry name" value="TPR-like_helical_dom_sf"/>
</dbReference>